<organism evidence="1 2">
    <name type="scientific">Avena sativa</name>
    <name type="common">Oat</name>
    <dbReference type="NCBI Taxonomy" id="4498"/>
    <lineage>
        <taxon>Eukaryota</taxon>
        <taxon>Viridiplantae</taxon>
        <taxon>Streptophyta</taxon>
        <taxon>Embryophyta</taxon>
        <taxon>Tracheophyta</taxon>
        <taxon>Spermatophyta</taxon>
        <taxon>Magnoliopsida</taxon>
        <taxon>Liliopsida</taxon>
        <taxon>Poales</taxon>
        <taxon>Poaceae</taxon>
        <taxon>BOP clade</taxon>
        <taxon>Pooideae</taxon>
        <taxon>Poodae</taxon>
        <taxon>Poeae</taxon>
        <taxon>Poeae Chloroplast Group 1 (Aveneae type)</taxon>
        <taxon>Aveninae</taxon>
        <taxon>Avena</taxon>
    </lineage>
</organism>
<name>A0ACD5X1N2_AVESA</name>
<dbReference type="EnsemblPlants" id="AVESA.00010b.r2.4CG1313360.1">
    <property type="protein sequence ID" value="AVESA.00010b.r2.4CG1313360.1.CDS"/>
    <property type="gene ID" value="AVESA.00010b.r2.4CG1313360"/>
</dbReference>
<keyword evidence="2" id="KW-1185">Reference proteome</keyword>
<evidence type="ECO:0000313" key="2">
    <source>
        <dbReference type="Proteomes" id="UP001732700"/>
    </source>
</evidence>
<sequence>MLQRVWKRFTGRAVGEWSEELKFVDQNCTHQGHSNNLCGYYVCEFIRNTICVTGQAALEQLRIERMRDQLLPFDRIRAFQEELAGFILDELEFGAPFYFFFTWAYSLTWKNNRSELGVMIGDDQRVG</sequence>
<reference evidence="1" key="1">
    <citation type="submission" date="2021-05" db="EMBL/GenBank/DDBJ databases">
        <authorList>
            <person name="Scholz U."/>
            <person name="Mascher M."/>
            <person name="Fiebig A."/>
        </authorList>
    </citation>
    <scope>NUCLEOTIDE SEQUENCE [LARGE SCALE GENOMIC DNA]</scope>
</reference>
<protein>
    <submittedName>
        <fullName evidence="1">Uncharacterized protein</fullName>
    </submittedName>
</protein>
<reference evidence="1" key="2">
    <citation type="submission" date="2025-09" db="UniProtKB">
        <authorList>
            <consortium name="EnsemblPlants"/>
        </authorList>
    </citation>
    <scope>IDENTIFICATION</scope>
</reference>
<dbReference type="Proteomes" id="UP001732700">
    <property type="component" value="Chromosome 4C"/>
</dbReference>
<proteinExistence type="predicted"/>
<evidence type="ECO:0000313" key="1">
    <source>
        <dbReference type="EnsemblPlants" id="AVESA.00010b.r2.4CG1313360.1.CDS"/>
    </source>
</evidence>
<accession>A0ACD5X1N2</accession>